<dbReference type="InterPro" id="IPR044068">
    <property type="entry name" value="CB"/>
</dbReference>
<protein>
    <submittedName>
        <fullName evidence="7">Integrase</fullName>
    </submittedName>
</protein>
<dbReference type="OrthoDB" id="3175606at2"/>
<evidence type="ECO:0000313" key="8">
    <source>
        <dbReference type="Proteomes" id="UP000008043"/>
    </source>
</evidence>
<dbReference type="InterPro" id="IPR010998">
    <property type="entry name" value="Integrase_recombinase_N"/>
</dbReference>
<evidence type="ECO:0000259" key="6">
    <source>
        <dbReference type="PROSITE" id="PS51900"/>
    </source>
</evidence>
<name>K4QYP7_STRDJ</name>
<dbReference type="PROSITE" id="PS51900">
    <property type="entry name" value="CB"/>
    <property type="match status" value="1"/>
</dbReference>
<dbReference type="HOGENOM" id="CLU_027562_17_1_11"/>
<dbReference type="InterPro" id="IPR013762">
    <property type="entry name" value="Integrase-like_cat_sf"/>
</dbReference>
<evidence type="ECO:0000256" key="1">
    <source>
        <dbReference type="ARBA" id="ARBA00022908"/>
    </source>
</evidence>
<proteinExistence type="predicted"/>
<dbReference type="EMBL" id="HE971709">
    <property type="protein sequence ID" value="CCK26047.1"/>
    <property type="molecule type" value="Genomic_DNA"/>
</dbReference>
<keyword evidence="2 4" id="KW-0238">DNA-binding</keyword>
<dbReference type="Gene3D" id="1.10.443.10">
    <property type="entry name" value="Intergrase catalytic core"/>
    <property type="match status" value="1"/>
</dbReference>
<keyword evidence="1" id="KW-0229">DNA integration</keyword>
<dbReference type="GO" id="GO:0003677">
    <property type="term" value="F:DNA binding"/>
    <property type="evidence" value="ECO:0007669"/>
    <property type="project" value="UniProtKB-UniRule"/>
</dbReference>
<sequence>MATLRRRPNHSGTVTLRKDGRYQAAVYVPQPDGTTKRKYVYGKTYDEADRKRRQLVDRAQAGIPTPTRDMTVVDWLDYWLTQIVQPGRKRGTTREYSKRVRLYLRPYLGSKKLTSLTVADVRQLAGQVTTNVSAKAAKRALETLTNALNAALAEDIGLTRNVAAHVKVRTSAPKRPRWTLEELLRFLVEARKHAWYPIFLLIALLGLRRAEALGLRWSNIDFDQRVIWLESQIQRDEKGEYEDDLKTAGSMVPLPLPPQCVAPLRWQRLKHSVDRERAMALGWKWVETDLVFTTKYGTPIQGTNFLTTFKIIRARAGLSHGDLRTLRRGVGTLLVHLKVHPRVAKAILRHSRITMTMDVYAEAVDTDVREAVNQMDAHLRLMMSRTLSKPS</sequence>
<accession>K4QYP7</accession>
<dbReference type="InterPro" id="IPR011010">
    <property type="entry name" value="DNA_brk_join_enz"/>
</dbReference>
<dbReference type="Pfam" id="PF14659">
    <property type="entry name" value="Phage_int_SAM_3"/>
    <property type="match status" value="1"/>
</dbReference>
<dbReference type="PATRIC" id="fig|1214101.3.peg.1692"/>
<dbReference type="RefSeq" id="WP_015656442.1">
    <property type="nucleotide sequence ID" value="NC_020504.1"/>
</dbReference>
<evidence type="ECO:0000259" key="5">
    <source>
        <dbReference type="PROSITE" id="PS51898"/>
    </source>
</evidence>
<keyword evidence="8" id="KW-1185">Reference proteome</keyword>
<dbReference type="PROSITE" id="PS51898">
    <property type="entry name" value="TYR_RECOMBINASE"/>
    <property type="match status" value="1"/>
</dbReference>
<evidence type="ECO:0000256" key="3">
    <source>
        <dbReference type="ARBA" id="ARBA00023172"/>
    </source>
</evidence>
<dbReference type="Proteomes" id="UP000008043">
    <property type="component" value="Chromosome"/>
</dbReference>
<gene>
    <name evidence="7" type="ORF">BN159_1668</name>
</gene>
<evidence type="ECO:0000313" key="7">
    <source>
        <dbReference type="EMBL" id="CCK26047.1"/>
    </source>
</evidence>
<dbReference type="InterPro" id="IPR002104">
    <property type="entry name" value="Integrase_catalytic"/>
</dbReference>
<dbReference type="Pfam" id="PF00589">
    <property type="entry name" value="Phage_integrase"/>
    <property type="match status" value="1"/>
</dbReference>
<organism evidence="7 8">
    <name type="scientific">Streptomyces davaonensis (strain DSM 101723 / JCM 4913 / KCC S-0913 / 768)</name>
    <dbReference type="NCBI Taxonomy" id="1214101"/>
    <lineage>
        <taxon>Bacteria</taxon>
        <taxon>Bacillati</taxon>
        <taxon>Actinomycetota</taxon>
        <taxon>Actinomycetes</taxon>
        <taxon>Kitasatosporales</taxon>
        <taxon>Streptomycetaceae</taxon>
        <taxon>Streptomyces</taxon>
    </lineage>
</organism>
<dbReference type="GO" id="GO:0015074">
    <property type="term" value="P:DNA integration"/>
    <property type="evidence" value="ECO:0007669"/>
    <property type="project" value="UniProtKB-KW"/>
</dbReference>
<feature type="domain" description="Core-binding (CB)" evidence="6">
    <location>
        <begin position="70"/>
        <end position="152"/>
    </location>
</feature>
<dbReference type="Gene3D" id="1.10.150.130">
    <property type="match status" value="1"/>
</dbReference>
<dbReference type="CDD" id="cd01189">
    <property type="entry name" value="INT_ICEBs1_C_like"/>
    <property type="match status" value="1"/>
</dbReference>
<evidence type="ECO:0000256" key="2">
    <source>
        <dbReference type="ARBA" id="ARBA00023125"/>
    </source>
</evidence>
<dbReference type="STRING" id="1214101.BN159_1668"/>
<dbReference type="PANTHER" id="PTHR30349">
    <property type="entry name" value="PHAGE INTEGRASE-RELATED"/>
    <property type="match status" value="1"/>
</dbReference>
<dbReference type="KEGG" id="sdv:BN159_1668"/>
<dbReference type="eggNOG" id="COG0582">
    <property type="taxonomic scope" value="Bacteria"/>
</dbReference>
<dbReference type="InterPro" id="IPR004107">
    <property type="entry name" value="Integrase_SAM-like_N"/>
</dbReference>
<dbReference type="GO" id="GO:0006310">
    <property type="term" value="P:DNA recombination"/>
    <property type="evidence" value="ECO:0007669"/>
    <property type="project" value="UniProtKB-KW"/>
</dbReference>
<feature type="domain" description="Tyr recombinase" evidence="5">
    <location>
        <begin position="173"/>
        <end position="373"/>
    </location>
</feature>
<evidence type="ECO:0000256" key="4">
    <source>
        <dbReference type="PROSITE-ProRule" id="PRU01248"/>
    </source>
</evidence>
<keyword evidence="3" id="KW-0233">DNA recombination</keyword>
<reference evidence="7 8" key="1">
    <citation type="journal article" date="2012" name="J. Bacteriol.">
        <title>Genome sequence of the bacterium Streptomyces davawensis JCM 4913 and heterologous production of the unique antibiotic roseoflavin.</title>
        <authorList>
            <person name="Jankowitsch F."/>
            <person name="Schwarz J."/>
            <person name="Ruckert C."/>
            <person name="Gust B."/>
            <person name="Szczepanowski R."/>
            <person name="Blom J."/>
            <person name="Pelzer S."/>
            <person name="Kalinowski J."/>
            <person name="Mack M."/>
        </authorList>
    </citation>
    <scope>NUCLEOTIDE SEQUENCE [LARGE SCALE GENOMIC DNA]</scope>
    <source>
        <strain evidence="8">DSM 101723 / JCM 4913 / KCC S-0913 / 768</strain>
    </source>
</reference>
<dbReference type="InterPro" id="IPR050090">
    <property type="entry name" value="Tyrosine_recombinase_XerCD"/>
</dbReference>
<dbReference type="AlphaFoldDB" id="K4QYP7"/>
<dbReference type="PANTHER" id="PTHR30349:SF91">
    <property type="entry name" value="INTA PROTEIN"/>
    <property type="match status" value="1"/>
</dbReference>
<dbReference type="SUPFAM" id="SSF56349">
    <property type="entry name" value="DNA breaking-rejoining enzymes"/>
    <property type="match status" value="1"/>
</dbReference>